<evidence type="ECO:0000313" key="2">
    <source>
        <dbReference type="Proteomes" id="UP000034175"/>
    </source>
</evidence>
<sequence length="58" mass="6582">MIELGMAILCVALLFLIAKYGGDTQQRERDKLWRREVRNNLRPVPVANDQSKPPSADS</sequence>
<name>A0A0G1P0R0_9BACT</name>
<comment type="caution">
    <text evidence="1">The sequence shown here is derived from an EMBL/GenBank/DDBJ whole genome shotgun (WGS) entry which is preliminary data.</text>
</comment>
<evidence type="ECO:0000313" key="1">
    <source>
        <dbReference type="EMBL" id="KKU26311.1"/>
    </source>
</evidence>
<dbReference type="Proteomes" id="UP000034175">
    <property type="component" value="Unassembled WGS sequence"/>
</dbReference>
<protein>
    <submittedName>
        <fullName evidence="1">Uncharacterized protein</fullName>
    </submittedName>
</protein>
<reference evidence="1 2" key="1">
    <citation type="journal article" date="2015" name="Nature">
        <title>rRNA introns, odd ribosomes, and small enigmatic genomes across a large radiation of phyla.</title>
        <authorList>
            <person name="Brown C.T."/>
            <person name="Hug L.A."/>
            <person name="Thomas B.C."/>
            <person name="Sharon I."/>
            <person name="Castelle C.J."/>
            <person name="Singh A."/>
            <person name="Wilkins M.J."/>
            <person name="Williams K.H."/>
            <person name="Banfield J.F."/>
        </authorList>
    </citation>
    <scope>NUCLEOTIDE SEQUENCE [LARGE SCALE GENOMIC DNA]</scope>
</reference>
<dbReference type="AlphaFoldDB" id="A0A0G1P0R0"/>
<dbReference type="EMBL" id="LCMA01000010">
    <property type="protein sequence ID" value="KKU26311.1"/>
    <property type="molecule type" value="Genomic_DNA"/>
</dbReference>
<proteinExistence type="predicted"/>
<gene>
    <name evidence="1" type="ORF">UX39_C0010G0023</name>
</gene>
<organism evidence="1 2">
    <name type="scientific">Candidatus Magasanikbacteria bacterium GW2011_GWA2_46_17</name>
    <dbReference type="NCBI Taxonomy" id="1619042"/>
    <lineage>
        <taxon>Bacteria</taxon>
        <taxon>Candidatus Magasanikiibacteriota</taxon>
    </lineage>
</organism>
<accession>A0A0G1P0R0</accession>